<reference evidence="4" key="1">
    <citation type="submission" date="2016-06" db="EMBL/GenBank/DDBJ databases">
        <authorList>
            <person name="Sutton G."/>
            <person name="Brinkac L."/>
            <person name="Sanka R."/>
            <person name="Adams M."/>
            <person name="Lau E."/>
            <person name="Garcia-Basteiro A."/>
            <person name="Lopez-Varela E."/>
            <person name="Palencia S."/>
        </authorList>
    </citation>
    <scope>NUCLEOTIDE SEQUENCE [LARGE SCALE GENOMIC DNA]</scope>
    <source>
        <strain evidence="4">1245139.5</strain>
    </source>
</reference>
<dbReference type="Proteomes" id="UP000093629">
    <property type="component" value="Unassembled WGS sequence"/>
</dbReference>
<dbReference type="PANTHER" id="PTHR48100:SF15">
    <property type="entry name" value="SEDOHEPTULOSE 1,7-BISPHOSPHATASE"/>
    <property type="match status" value="1"/>
</dbReference>
<protein>
    <submittedName>
        <fullName evidence="3">Acid phosphatase</fullName>
    </submittedName>
</protein>
<dbReference type="SMART" id="SM00855">
    <property type="entry name" value="PGAM"/>
    <property type="match status" value="1"/>
</dbReference>
<dbReference type="Gene3D" id="3.40.50.1240">
    <property type="entry name" value="Phosphoglycerate mutase-like"/>
    <property type="match status" value="1"/>
</dbReference>
<evidence type="ECO:0000313" key="3">
    <source>
        <dbReference type="EMBL" id="OBK11857.1"/>
    </source>
</evidence>
<dbReference type="InterPro" id="IPR029033">
    <property type="entry name" value="His_PPase_superfam"/>
</dbReference>
<evidence type="ECO:0000256" key="1">
    <source>
        <dbReference type="PIRSR" id="PIRSR613078-1"/>
    </source>
</evidence>
<dbReference type="EMBL" id="LZLQ01000134">
    <property type="protein sequence ID" value="OBK11857.1"/>
    <property type="molecule type" value="Genomic_DNA"/>
</dbReference>
<organism evidence="3 4">
    <name type="scientific">Mycobacterium asiaticum</name>
    <dbReference type="NCBI Taxonomy" id="1790"/>
    <lineage>
        <taxon>Bacteria</taxon>
        <taxon>Bacillati</taxon>
        <taxon>Actinomycetota</taxon>
        <taxon>Actinomycetes</taxon>
        <taxon>Mycobacteriales</taxon>
        <taxon>Mycobacteriaceae</taxon>
        <taxon>Mycobacterium</taxon>
    </lineage>
</organism>
<dbReference type="AlphaFoldDB" id="A0A1A3MUP2"/>
<keyword evidence="4" id="KW-1185">Reference proteome</keyword>
<accession>A0A1A3MUP2</accession>
<name>A0A1A3MUP2_MYCAS</name>
<evidence type="ECO:0000313" key="4">
    <source>
        <dbReference type="Proteomes" id="UP000093629"/>
    </source>
</evidence>
<dbReference type="NCBIfam" id="NF009993">
    <property type="entry name" value="PRK13462.1"/>
    <property type="match status" value="1"/>
</dbReference>
<dbReference type="OrthoDB" id="4697614at2"/>
<evidence type="ECO:0000256" key="2">
    <source>
        <dbReference type="PIRSR" id="PIRSR613078-2"/>
    </source>
</evidence>
<feature type="binding site" evidence="2">
    <location>
        <position position="64"/>
    </location>
    <ligand>
        <name>substrate</name>
    </ligand>
</feature>
<dbReference type="InterPro" id="IPR013078">
    <property type="entry name" value="His_Pase_superF_clade-1"/>
</dbReference>
<feature type="active site" description="Tele-phosphohistidine intermediate" evidence="1">
    <location>
        <position position="13"/>
    </location>
</feature>
<feature type="binding site" evidence="2">
    <location>
        <begin position="25"/>
        <end position="26"/>
    </location>
    <ligand>
        <name>substrate</name>
    </ligand>
</feature>
<dbReference type="GO" id="GO:0070297">
    <property type="term" value="P:regulation of phosphorelay signal transduction system"/>
    <property type="evidence" value="ECO:0007669"/>
    <property type="project" value="TreeGrafter"/>
</dbReference>
<dbReference type="RefSeq" id="WP_065160701.1">
    <property type="nucleotide sequence ID" value="NZ_LZLQ01000134.1"/>
</dbReference>
<dbReference type="CDD" id="cd07067">
    <property type="entry name" value="HP_PGM_like"/>
    <property type="match status" value="1"/>
</dbReference>
<feature type="binding site" evidence="2">
    <location>
        <begin position="85"/>
        <end position="88"/>
    </location>
    <ligand>
        <name>substrate</name>
    </ligand>
</feature>
<dbReference type="Pfam" id="PF00300">
    <property type="entry name" value="His_Phos_1"/>
    <property type="match status" value="1"/>
</dbReference>
<sequence>MGVPENRLLLLRHGETEWSKSGQHTGSTDIALTDAGRDQAVLAAGVLEELEMHNPLVISSPRTRCLVTAELAGLRVDQVSAVLAEWDYGAYEGLTTPQIQESDPDWLVWTHGCPGGETVQQVSDRADQAIAMALEHLETRDVLFVSHGHFSRAVITRWVELPLSEGGRFGMVTASIAICGYEHGLRQLMTLGLTSRGCQ</sequence>
<dbReference type="InterPro" id="IPR050275">
    <property type="entry name" value="PGM_Phosphatase"/>
</dbReference>
<comment type="caution">
    <text evidence="3">The sequence shown here is derived from an EMBL/GenBank/DDBJ whole genome shotgun (WGS) entry which is preliminary data.</text>
</comment>
<feature type="active site" description="Proton donor/acceptor" evidence="1">
    <location>
        <position position="85"/>
    </location>
</feature>
<dbReference type="PANTHER" id="PTHR48100">
    <property type="entry name" value="BROAD-SPECIFICITY PHOSPHATASE YOR283W-RELATED"/>
    <property type="match status" value="1"/>
</dbReference>
<proteinExistence type="predicted"/>
<dbReference type="GO" id="GO:0101006">
    <property type="term" value="F:protein histidine phosphatase activity"/>
    <property type="evidence" value="ECO:0007669"/>
    <property type="project" value="TreeGrafter"/>
</dbReference>
<dbReference type="SUPFAM" id="SSF53254">
    <property type="entry name" value="Phosphoglycerate mutase-like"/>
    <property type="match status" value="1"/>
</dbReference>
<gene>
    <name evidence="3" type="ORF">A5636_13195</name>
</gene>